<dbReference type="SUPFAM" id="SSF53850">
    <property type="entry name" value="Periplasmic binding protein-like II"/>
    <property type="match status" value="1"/>
</dbReference>
<dbReference type="InterPro" id="IPR036388">
    <property type="entry name" value="WH-like_DNA-bd_sf"/>
</dbReference>
<evidence type="ECO:0000256" key="1">
    <source>
        <dbReference type="ARBA" id="ARBA00009437"/>
    </source>
</evidence>
<evidence type="ECO:0000256" key="2">
    <source>
        <dbReference type="ARBA" id="ARBA00023015"/>
    </source>
</evidence>
<dbReference type="CDD" id="cd08422">
    <property type="entry name" value="PBP2_CrgA_like"/>
    <property type="match status" value="1"/>
</dbReference>
<dbReference type="GO" id="GO:0043565">
    <property type="term" value="F:sequence-specific DNA binding"/>
    <property type="evidence" value="ECO:0007669"/>
    <property type="project" value="TreeGrafter"/>
</dbReference>
<dbReference type="InterPro" id="IPR000847">
    <property type="entry name" value="LysR_HTH_N"/>
</dbReference>
<dbReference type="InterPro" id="IPR058163">
    <property type="entry name" value="LysR-type_TF_proteobact-type"/>
</dbReference>
<evidence type="ECO:0000256" key="3">
    <source>
        <dbReference type="ARBA" id="ARBA00023125"/>
    </source>
</evidence>
<dbReference type="PROSITE" id="PS50931">
    <property type="entry name" value="HTH_LYSR"/>
    <property type="match status" value="1"/>
</dbReference>
<dbReference type="EMBL" id="UOFF01000131">
    <property type="protein sequence ID" value="VAW55861.1"/>
    <property type="molecule type" value="Genomic_DNA"/>
</dbReference>
<keyword evidence="2" id="KW-0805">Transcription regulation</keyword>
<dbReference type="InterPro" id="IPR005119">
    <property type="entry name" value="LysR_subst-bd"/>
</dbReference>
<dbReference type="Pfam" id="PF03466">
    <property type="entry name" value="LysR_substrate"/>
    <property type="match status" value="1"/>
</dbReference>
<dbReference type="Pfam" id="PF00126">
    <property type="entry name" value="HTH_1"/>
    <property type="match status" value="1"/>
</dbReference>
<accession>A0A3B0WKM5</accession>
<dbReference type="Gene3D" id="3.40.190.290">
    <property type="match status" value="1"/>
</dbReference>
<organism evidence="6">
    <name type="scientific">hydrothermal vent metagenome</name>
    <dbReference type="NCBI Taxonomy" id="652676"/>
    <lineage>
        <taxon>unclassified sequences</taxon>
        <taxon>metagenomes</taxon>
        <taxon>ecological metagenomes</taxon>
    </lineage>
</organism>
<keyword evidence="3" id="KW-0238">DNA-binding</keyword>
<dbReference type="GO" id="GO:0003700">
    <property type="term" value="F:DNA-binding transcription factor activity"/>
    <property type="evidence" value="ECO:0007669"/>
    <property type="project" value="InterPro"/>
</dbReference>
<comment type="similarity">
    <text evidence="1">Belongs to the LysR transcriptional regulatory family.</text>
</comment>
<keyword evidence="4" id="KW-0804">Transcription</keyword>
<dbReference type="FunFam" id="1.10.10.10:FF:000001">
    <property type="entry name" value="LysR family transcriptional regulator"/>
    <property type="match status" value="1"/>
</dbReference>
<sequence length="303" mass="34194">MDLNAVLLLSSVIEQKSFSKASNITGVPTSTISRKISQLEKDLNIQLLERTTRKLRLTEKGRVFYEQTQPAINILLAAQQNAADKETEISGTLRLSIPPGLEKSLILPLLFNFKKEYPQICLKVIATGNNLKFVEDGIDVALRLGKLADSNNIAHTLIEYEHILVASPDYIKQYGMPLEPTDLPNHRLICATNWLNDTRWRFLKKDKMVSIDIKESISLNHYVAMQLATEKGMGICELPSVNCIDALQNKKLVSVLSTWNLSVYGENKLGLSIVYTSNRYNSAVIKNFKNFCINYFKQTNLTL</sequence>
<evidence type="ECO:0000259" key="5">
    <source>
        <dbReference type="PROSITE" id="PS50931"/>
    </source>
</evidence>
<protein>
    <submittedName>
        <fullName evidence="6">Transcriptional regulator, LysR family</fullName>
    </submittedName>
</protein>
<gene>
    <name evidence="6" type="ORF">MNBD_GAMMA07-2543</name>
</gene>
<dbReference type="PANTHER" id="PTHR30537:SF68">
    <property type="entry name" value="TRANSCRIPTIONAL REGULATOR-RELATED"/>
    <property type="match status" value="1"/>
</dbReference>
<evidence type="ECO:0000256" key="4">
    <source>
        <dbReference type="ARBA" id="ARBA00023163"/>
    </source>
</evidence>
<feature type="domain" description="HTH lysR-type" evidence="5">
    <location>
        <begin position="1"/>
        <end position="58"/>
    </location>
</feature>
<dbReference type="InterPro" id="IPR036390">
    <property type="entry name" value="WH_DNA-bd_sf"/>
</dbReference>
<dbReference type="PANTHER" id="PTHR30537">
    <property type="entry name" value="HTH-TYPE TRANSCRIPTIONAL REGULATOR"/>
    <property type="match status" value="1"/>
</dbReference>
<proteinExistence type="inferred from homology"/>
<dbReference type="SUPFAM" id="SSF46785">
    <property type="entry name" value="Winged helix' DNA-binding domain"/>
    <property type="match status" value="1"/>
</dbReference>
<name>A0A3B0WKM5_9ZZZZ</name>
<dbReference type="AlphaFoldDB" id="A0A3B0WKM5"/>
<reference evidence="6" key="1">
    <citation type="submission" date="2018-06" db="EMBL/GenBank/DDBJ databases">
        <authorList>
            <person name="Zhirakovskaya E."/>
        </authorList>
    </citation>
    <scope>NUCLEOTIDE SEQUENCE</scope>
</reference>
<dbReference type="Gene3D" id="1.10.10.10">
    <property type="entry name" value="Winged helix-like DNA-binding domain superfamily/Winged helix DNA-binding domain"/>
    <property type="match status" value="1"/>
</dbReference>
<dbReference type="GO" id="GO:0006351">
    <property type="term" value="P:DNA-templated transcription"/>
    <property type="evidence" value="ECO:0007669"/>
    <property type="project" value="TreeGrafter"/>
</dbReference>
<evidence type="ECO:0000313" key="6">
    <source>
        <dbReference type="EMBL" id="VAW55861.1"/>
    </source>
</evidence>